<accession>A0A1S2LXI9</accession>
<evidence type="ECO:0000313" key="3">
    <source>
        <dbReference type="Proteomes" id="UP000179524"/>
    </source>
</evidence>
<protein>
    <submittedName>
        <fullName evidence="2">Nuclease</fullName>
    </submittedName>
</protein>
<sequence>MLEYLNTRMSLSEKEKQHFFNLKKGYDGEKIFDALTEKIQCECLILNDLLLKQNNTIFQIDSLIIFQESIYIFEVKNYEGDYYYESERLYKAPNFEINNPLIQLSRSESLLRQLLQNLGFSLPIYAYVIFINPEFTLYQTPLNKPFIFPTQINRYLEKLNKISSKLNEKHKVLADQLISLHINDSPFKLLPSYDYDHLQKGISCATCSSFSITIEGRKCVCKKCGHEEVVATSVLRNVNEFKLLFPNQKITTNIIHDWCKVVNSKKRIRRVLEKNFTIVGVHQWSYYE</sequence>
<evidence type="ECO:0000313" key="2">
    <source>
        <dbReference type="EMBL" id="OIJ17034.1"/>
    </source>
</evidence>
<dbReference type="PROSITE" id="PS50965">
    <property type="entry name" value="NERD"/>
    <property type="match status" value="1"/>
</dbReference>
<organism evidence="2 3">
    <name type="scientific">Anaerobacillus alkalilacustris</name>
    <dbReference type="NCBI Taxonomy" id="393763"/>
    <lineage>
        <taxon>Bacteria</taxon>
        <taxon>Bacillati</taxon>
        <taxon>Bacillota</taxon>
        <taxon>Bacilli</taxon>
        <taxon>Bacillales</taxon>
        <taxon>Bacillaceae</taxon>
        <taxon>Anaerobacillus</taxon>
    </lineage>
</organism>
<feature type="domain" description="NERD" evidence="1">
    <location>
        <begin position="24"/>
        <end position="134"/>
    </location>
</feature>
<name>A0A1S2LXI9_9BACI</name>
<reference evidence="2 3" key="1">
    <citation type="submission" date="2016-10" db="EMBL/GenBank/DDBJ databases">
        <title>Draft genome sequences of four alkaliphilic bacteria belonging to the Anaerobacillus genus.</title>
        <authorList>
            <person name="Bassil N.M."/>
            <person name="Lloyd J.R."/>
        </authorList>
    </citation>
    <scope>NUCLEOTIDE SEQUENCE [LARGE SCALE GENOMIC DNA]</scope>
    <source>
        <strain evidence="2 3">DSM 18345</strain>
    </source>
</reference>
<comment type="caution">
    <text evidence="2">The sequence shown here is derived from an EMBL/GenBank/DDBJ whole genome shotgun (WGS) entry which is preliminary data.</text>
</comment>
<dbReference type="RefSeq" id="WP_071307763.1">
    <property type="nucleotide sequence ID" value="NZ_MLQR01000001.1"/>
</dbReference>
<dbReference type="Pfam" id="PF08378">
    <property type="entry name" value="NERD"/>
    <property type="match status" value="1"/>
</dbReference>
<proteinExistence type="predicted"/>
<dbReference type="EMBL" id="MLQR01000001">
    <property type="protein sequence ID" value="OIJ17034.1"/>
    <property type="molecule type" value="Genomic_DNA"/>
</dbReference>
<gene>
    <name evidence="2" type="ORF">BKP37_00305</name>
</gene>
<dbReference type="AlphaFoldDB" id="A0A1S2LXI9"/>
<evidence type="ECO:0000259" key="1">
    <source>
        <dbReference type="PROSITE" id="PS50965"/>
    </source>
</evidence>
<dbReference type="Proteomes" id="UP000179524">
    <property type="component" value="Unassembled WGS sequence"/>
</dbReference>
<keyword evidence="3" id="KW-1185">Reference proteome</keyword>
<dbReference type="InterPro" id="IPR011528">
    <property type="entry name" value="NERD"/>
</dbReference>